<proteinExistence type="predicted"/>
<comment type="caution">
    <text evidence="1">The sequence shown here is derived from an EMBL/GenBank/DDBJ whole genome shotgun (WGS) entry which is preliminary data.</text>
</comment>
<name>A0AAE0AV76_9ROSI</name>
<evidence type="ECO:0000313" key="1">
    <source>
        <dbReference type="EMBL" id="KAK3224450.1"/>
    </source>
</evidence>
<evidence type="ECO:0000313" key="2">
    <source>
        <dbReference type="Proteomes" id="UP001281410"/>
    </source>
</evidence>
<protein>
    <submittedName>
        <fullName evidence="1">Uncharacterized protein</fullName>
    </submittedName>
</protein>
<sequence length="53" mass="5942">MDQTRFSANNVVGTFNLAWESWSKGTAADLIDPSLVDDSTNEIMKCVQYRSID</sequence>
<dbReference type="AlphaFoldDB" id="A0AAE0AV76"/>
<reference evidence="1" key="1">
    <citation type="journal article" date="2023" name="Plant J.">
        <title>Genome sequences and population genomics provide insights into the demographic history, inbreeding, and mutation load of two 'living fossil' tree species of Dipteronia.</title>
        <authorList>
            <person name="Feng Y."/>
            <person name="Comes H.P."/>
            <person name="Chen J."/>
            <person name="Zhu S."/>
            <person name="Lu R."/>
            <person name="Zhang X."/>
            <person name="Li P."/>
            <person name="Qiu J."/>
            <person name="Olsen K.M."/>
            <person name="Qiu Y."/>
        </authorList>
    </citation>
    <scope>NUCLEOTIDE SEQUENCE</scope>
    <source>
        <strain evidence="1">NBL</strain>
    </source>
</reference>
<organism evidence="1 2">
    <name type="scientific">Dipteronia sinensis</name>
    <dbReference type="NCBI Taxonomy" id="43782"/>
    <lineage>
        <taxon>Eukaryota</taxon>
        <taxon>Viridiplantae</taxon>
        <taxon>Streptophyta</taxon>
        <taxon>Embryophyta</taxon>
        <taxon>Tracheophyta</taxon>
        <taxon>Spermatophyta</taxon>
        <taxon>Magnoliopsida</taxon>
        <taxon>eudicotyledons</taxon>
        <taxon>Gunneridae</taxon>
        <taxon>Pentapetalae</taxon>
        <taxon>rosids</taxon>
        <taxon>malvids</taxon>
        <taxon>Sapindales</taxon>
        <taxon>Sapindaceae</taxon>
        <taxon>Hippocastanoideae</taxon>
        <taxon>Acereae</taxon>
        <taxon>Dipteronia</taxon>
    </lineage>
</organism>
<accession>A0AAE0AV76</accession>
<keyword evidence="2" id="KW-1185">Reference proteome</keyword>
<dbReference type="Proteomes" id="UP001281410">
    <property type="component" value="Unassembled WGS sequence"/>
</dbReference>
<dbReference type="EMBL" id="JANJYJ010000003">
    <property type="protein sequence ID" value="KAK3224450.1"/>
    <property type="molecule type" value="Genomic_DNA"/>
</dbReference>
<gene>
    <name evidence="1" type="ORF">Dsin_011475</name>
</gene>